<dbReference type="EMBL" id="MU157890">
    <property type="protein sequence ID" value="KAF9524960.1"/>
    <property type="molecule type" value="Genomic_DNA"/>
</dbReference>
<evidence type="ECO:0000256" key="3">
    <source>
        <dbReference type="ARBA" id="ARBA00022490"/>
    </source>
</evidence>
<dbReference type="GO" id="GO:0051082">
    <property type="term" value="F:unfolded protein binding"/>
    <property type="evidence" value="ECO:0007669"/>
    <property type="project" value="InterPro"/>
</dbReference>
<dbReference type="InterPro" id="IPR027413">
    <property type="entry name" value="GROEL-like_equatorial_sf"/>
</dbReference>
<dbReference type="InterPro" id="IPR027409">
    <property type="entry name" value="GroEL-like_apical_dom_sf"/>
</dbReference>
<dbReference type="Gene3D" id="3.50.7.10">
    <property type="entry name" value="GroEL"/>
    <property type="match status" value="1"/>
</dbReference>
<keyword evidence="6 8" id="KW-0143">Chaperone</keyword>
<dbReference type="InterPro" id="IPR002423">
    <property type="entry name" value="Cpn60/GroEL/TCP-1"/>
</dbReference>
<name>A0A9P6JLQ2_9AGAR</name>
<evidence type="ECO:0000256" key="6">
    <source>
        <dbReference type="ARBA" id="ARBA00023186"/>
    </source>
</evidence>
<dbReference type="GO" id="GO:0140662">
    <property type="term" value="F:ATP-dependent protein folding chaperone"/>
    <property type="evidence" value="ECO:0007669"/>
    <property type="project" value="InterPro"/>
</dbReference>
<dbReference type="FunFam" id="3.50.7.10:FF:000008">
    <property type="entry name" value="T-complex protein 1 subunit theta"/>
    <property type="match status" value="1"/>
</dbReference>
<comment type="subcellular location">
    <subcellularLocation>
        <location evidence="1">Cytoplasm</location>
    </subcellularLocation>
</comment>
<keyword evidence="10" id="KW-1185">Reference proteome</keyword>
<comment type="similarity">
    <text evidence="2 8">Belongs to the TCP-1 chaperonin family.</text>
</comment>
<evidence type="ECO:0000256" key="1">
    <source>
        <dbReference type="ARBA" id="ARBA00004496"/>
    </source>
</evidence>
<evidence type="ECO:0000313" key="9">
    <source>
        <dbReference type="EMBL" id="KAF9524960.1"/>
    </source>
</evidence>
<dbReference type="OrthoDB" id="1748577at2759"/>
<keyword evidence="4 8" id="KW-0547">Nucleotide-binding</keyword>
<dbReference type="GO" id="GO:0005524">
    <property type="term" value="F:ATP binding"/>
    <property type="evidence" value="ECO:0007669"/>
    <property type="project" value="UniProtKB-KW"/>
</dbReference>
<dbReference type="PANTHER" id="PTHR11353">
    <property type="entry name" value="CHAPERONIN"/>
    <property type="match status" value="1"/>
</dbReference>
<dbReference type="PRINTS" id="PR00304">
    <property type="entry name" value="TCOMPLEXTCP1"/>
</dbReference>
<dbReference type="GO" id="GO:0016887">
    <property type="term" value="F:ATP hydrolysis activity"/>
    <property type="evidence" value="ECO:0007669"/>
    <property type="project" value="InterPro"/>
</dbReference>
<organism evidence="9 10">
    <name type="scientific">Crepidotus variabilis</name>
    <dbReference type="NCBI Taxonomy" id="179855"/>
    <lineage>
        <taxon>Eukaryota</taxon>
        <taxon>Fungi</taxon>
        <taxon>Dikarya</taxon>
        <taxon>Basidiomycota</taxon>
        <taxon>Agaricomycotina</taxon>
        <taxon>Agaricomycetes</taxon>
        <taxon>Agaricomycetidae</taxon>
        <taxon>Agaricales</taxon>
        <taxon>Agaricineae</taxon>
        <taxon>Crepidotaceae</taxon>
        <taxon>Crepidotus</taxon>
    </lineage>
</organism>
<sequence length="561" mass="60277">MSLKVPKANNIQLFKEGYKHLQGLDEAVLRNIQAVNELSDLVRTSFGPNGRNKLIINHLGRLFVTSDAATIIREIEVVHPAAKLLVMASQAQEAEMGDSTNMVLILGGELLKKAENLLTMGLVPSEVIKGYELASAKAQAELEKLLTFSLPSPLTQETLSSALKPAIASKQYGSEDKLASLVAEAALSIMPLNPKNFNVDNVRVVKIMGGSLPMSKVVQGMVFGREPEGETKKISRGKVAVFTCSLDISQTETKGTVLIKNKEEMLNFTTGEEKQLEKIVKEIADSGVKVVIAGSSVGELAMHYLNRFNIAVLKVLSKFDLRRLCRVVNATPLARVGAPTPEEAGYVDVFETVEIGGDRVTVLRQLSVGDEGFDPAAKGEKNRTATIVLRGATSNHLDDLERAIDDGVNVIKGLLKDARLVSGAGATEMELAKRVEAYGAGLKGLSQHAVKKFASALEVVPRTLAENALGGAEGNEVLSRLWAKHDQKGGETWGVDVEAETDGTLRSDQHKIYDSLAAKAWAIRLATEAANSVLSVDSIIMSKPAGGPKIPQQAGNWDDDD</sequence>
<dbReference type="NCBIfam" id="TIGR02346">
    <property type="entry name" value="chap_CCT_theta"/>
    <property type="match status" value="1"/>
</dbReference>
<dbReference type="CDD" id="cd03341">
    <property type="entry name" value="TCP1_theta"/>
    <property type="match status" value="1"/>
</dbReference>
<comment type="caution">
    <text evidence="9">The sequence shown here is derived from an EMBL/GenBank/DDBJ whole genome shotgun (WGS) entry which is preliminary data.</text>
</comment>
<evidence type="ECO:0000256" key="8">
    <source>
        <dbReference type="RuleBase" id="RU004187"/>
    </source>
</evidence>
<gene>
    <name evidence="9" type="ORF">CPB83DRAFT_860293</name>
</gene>
<dbReference type="InterPro" id="IPR002194">
    <property type="entry name" value="Chaperonin_TCP-1_CS"/>
</dbReference>
<dbReference type="AlphaFoldDB" id="A0A9P6JLQ2"/>
<dbReference type="InterPro" id="IPR012721">
    <property type="entry name" value="Chap_CCT_theta"/>
</dbReference>
<protein>
    <recommendedName>
        <fullName evidence="7">CCT-theta</fullName>
    </recommendedName>
</protein>
<evidence type="ECO:0000313" key="10">
    <source>
        <dbReference type="Proteomes" id="UP000807306"/>
    </source>
</evidence>
<dbReference type="SUPFAM" id="SSF48592">
    <property type="entry name" value="GroEL equatorial domain-like"/>
    <property type="match status" value="1"/>
</dbReference>
<dbReference type="InterPro" id="IPR017998">
    <property type="entry name" value="Chaperone_TCP-1"/>
</dbReference>
<dbReference type="Proteomes" id="UP000807306">
    <property type="component" value="Unassembled WGS sequence"/>
</dbReference>
<keyword evidence="3" id="KW-0963">Cytoplasm</keyword>
<evidence type="ECO:0000256" key="7">
    <source>
        <dbReference type="ARBA" id="ARBA00029602"/>
    </source>
</evidence>
<keyword evidence="5 8" id="KW-0067">ATP-binding</keyword>
<dbReference type="Gene3D" id="3.30.260.10">
    <property type="entry name" value="TCP-1-like chaperonin intermediate domain"/>
    <property type="match status" value="1"/>
</dbReference>
<proteinExistence type="inferred from homology"/>
<evidence type="ECO:0000256" key="4">
    <source>
        <dbReference type="ARBA" id="ARBA00022741"/>
    </source>
</evidence>
<dbReference type="InterPro" id="IPR027410">
    <property type="entry name" value="TCP-1-like_intermed_sf"/>
</dbReference>
<dbReference type="SUPFAM" id="SSF52029">
    <property type="entry name" value="GroEL apical domain-like"/>
    <property type="match status" value="1"/>
</dbReference>
<accession>A0A9P6JLQ2</accession>
<dbReference type="Gene3D" id="1.10.560.10">
    <property type="entry name" value="GroEL-like equatorial domain"/>
    <property type="match status" value="1"/>
</dbReference>
<dbReference type="PROSITE" id="PS00750">
    <property type="entry name" value="TCP1_1"/>
    <property type="match status" value="1"/>
</dbReference>
<dbReference type="SUPFAM" id="SSF54849">
    <property type="entry name" value="GroEL-intermediate domain like"/>
    <property type="match status" value="1"/>
</dbReference>
<dbReference type="GO" id="GO:0005832">
    <property type="term" value="C:chaperonin-containing T-complex"/>
    <property type="evidence" value="ECO:0007669"/>
    <property type="project" value="UniProtKB-ARBA"/>
</dbReference>
<reference evidence="9" key="1">
    <citation type="submission" date="2020-11" db="EMBL/GenBank/DDBJ databases">
        <authorList>
            <consortium name="DOE Joint Genome Institute"/>
            <person name="Ahrendt S."/>
            <person name="Riley R."/>
            <person name="Andreopoulos W."/>
            <person name="Labutti K."/>
            <person name="Pangilinan J."/>
            <person name="Ruiz-Duenas F.J."/>
            <person name="Barrasa J.M."/>
            <person name="Sanchez-Garcia M."/>
            <person name="Camarero S."/>
            <person name="Miyauchi S."/>
            <person name="Serrano A."/>
            <person name="Linde D."/>
            <person name="Babiker R."/>
            <person name="Drula E."/>
            <person name="Ayuso-Fernandez I."/>
            <person name="Pacheco R."/>
            <person name="Padilla G."/>
            <person name="Ferreira P."/>
            <person name="Barriuso J."/>
            <person name="Kellner H."/>
            <person name="Castanera R."/>
            <person name="Alfaro M."/>
            <person name="Ramirez L."/>
            <person name="Pisabarro A.G."/>
            <person name="Kuo A."/>
            <person name="Tritt A."/>
            <person name="Lipzen A."/>
            <person name="He G."/>
            <person name="Yan M."/>
            <person name="Ng V."/>
            <person name="Cullen D."/>
            <person name="Martin F."/>
            <person name="Rosso M.-N."/>
            <person name="Henrissat B."/>
            <person name="Hibbett D."/>
            <person name="Martinez A.T."/>
            <person name="Grigoriev I.V."/>
        </authorList>
    </citation>
    <scope>NUCLEOTIDE SEQUENCE</scope>
    <source>
        <strain evidence="9">CBS 506.95</strain>
    </source>
</reference>
<evidence type="ECO:0000256" key="5">
    <source>
        <dbReference type="ARBA" id="ARBA00022840"/>
    </source>
</evidence>
<dbReference type="Pfam" id="PF00118">
    <property type="entry name" value="Cpn60_TCP1"/>
    <property type="match status" value="1"/>
</dbReference>
<evidence type="ECO:0000256" key="2">
    <source>
        <dbReference type="ARBA" id="ARBA00008020"/>
    </source>
</evidence>